<comment type="similarity">
    <text evidence="1">Belongs to the GSP E family.</text>
</comment>
<dbReference type="CDD" id="cd01130">
    <property type="entry name" value="VirB11-like_ATPase"/>
    <property type="match status" value="1"/>
</dbReference>
<dbReference type="InterPro" id="IPR050921">
    <property type="entry name" value="T4SS_GSP_E_ATPase"/>
</dbReference>
<dbReference type="Gene3D" id="3.40.50.300">
    <property type="entry name" value="P-loop containing nucleotide triphosphate hydrolases"/>
    <property type="match status" value="1"/>
</dbReference>
<dbReference type="RefSeq" id="WP_014003184.1">
    <property type="nucleotide sequence ID" value="NZ_LZYE01000061.1"/>
</dbReference>
<dbReference type="Gene3D" id="3.30.450.90">
    <property type="match status" value="1"/>
</dbReference>
<comment type="caution">
    <text evidence="3">The sequence shown here is derived from an EMBL/GenBank/DDBJ whole genome shotgun (WGS) entry which is preliminary data.</text>
</comment>
<protein>
    <recommendedName>
        <fullName evidence="2">Bacterial type II secretion system protein E domain-containing protein</fullName>
    </recommendedName>
</protein>
<dbReference type="Pfam" id="PF00437">
    <property type="entry name" value="T2SSE"/>
    <property type="match status" value="1"/>
</dbReference>
<dbReference type="EMBL" id="LZYE01000061">
    <property type="protein sequence ID" value="OFC37981.1"/>
    <property type="molecule type" value="Genomic_DNA"/>
</dbReference>
<dbReference type="Proteomes" id="UP000175616">
    <property type="component" value="Unassembled WGS sequence"/>
</dbReference>
<sequence length="346" mass="38774">MASEAVATQPLSFETEDLLRLYMGDLLPYLGMRGLHGEPPIDGVAEIMVNTPDDIWIEQRGKLRKLDLRLNPQYLENLVVRLAHMARNVGGEGALFTIYHWGLRIAATLPPTSSKGISLSIRRKVRIHVPLEDYAKSASQRDAVVIPNPKNRAELLIFLNTLVRQRKTILVAGGTSSGKTTFLNALLSCIPEHERLITIEDSPELEPTTRNCVRFITSETLGIDSQMLIKQCLRYRPDRIVVGEVRGAEALDMIDACNTGHDGSMTSIHANSPIEALERLETLVLRTGVPWPHSAIRQTISRAIHFVIQMRQNAEGNRIIGEILRLDGLQPNRLEYRYESVPLPEN</sequence>
<dbReference type="InterPro" id="IPR027417">
    <property type="entry name" value="P-loop_NTPase"/>
</dbReference>
<evidence type="ECO:0000256" key="1">
    <source>
        <dbReference type="ARBA" id="ARBA00006611"/>
    </source>
</evidence>
<evidence type="ECO:0000259" key="2">
    <source>
        <dbReference type="Pfam" id="PF00437"/>
    </source>
</evidence>
<feature type="domain" description="Bacterial type II secretion system protein E" evidence="2">
    <location>
        <begin position="154"/>
        <end position="308"/>
    </location>
</feature>
<dbReference type="GO" id="GO:0016887">
    <property type="term" value="F:ATP hydrolysis activity"/>
    <property type="evidence" value="ECO:0007669"/>
    <property type="project" value="InterPro"/>
</dbReference>
<dbReference type="SUPFAM" id="SSF52540">
    <property type="entry name" value="P-loop containing nucleoside triphosphate hydrolases"/>
    <property type="match status" value="1"/>
</dbReference>
<dbReference type="OMA" id="GHKNLRI"/>
<proteinExistence type="inferred from homology"/>
<name>A0A1E7YPU4_9PROT</name>
<dbReference type="InterPro" id="IPR001482">
    <property type="entry name" value="T2SS/T4SS_dom"/>
</dbReference>
<gene>
    <name evidence="3" type="ORF">BAE27_03280</name>
</gene>
<dbReference type="GeneID" id="92931951"/>
<dbReference type="PANTHER" id="PTHR30486:SF6">
    <property type="entry name" value="TYPE IV PILUS RETRACTATION ATPASE PILT"/>
    <property type="match status" value="1"/>
</dbReference>
<dbReference type="PANTHER" id="PTHR30486">
    <property type="entry name" value="TWITCHING MOTILITY PROTEIN PILT"/>
    <property type="match status" value="1"/>
</dbReference>
<dbReference type="AlphaFoldDB" id="A0A1E7YPU4"/>
<reference evidence="3 4" key="1">
    <citation type="submission" date="2016-06" db="EMBL/GenBank/DDBJ databases">
        <title>Gene turnover analysis identifies the evolutionary adaptation of the extremophile Acidithiobacillus caldus.</title>
        <authorList>
            <person name="Zhang X."/>
        </authorList>
    </citation>
    <scope>NUCLEOTIDE SEQUENCE [LARGE SCALE GENOMIC DNA]</scope>
    <source>
        <strain evidence="3 4">DX</strain>
    </source>
</reference>
<evidence type="ECO:0000313" key="4">
    <source>
        <dbReference type="Proteomes" id="UP000175616"/>
    </source>
</evidence>
<evidence type="ECO:0000313" key="3">
    <source>
        <dbReference type="EMBL" id="OFC37981.1"/>
    </source>
</evidence>
<organism evidence="3 4">
    <name type="scientific">Acidithiobacillus caldus</name>
    <dbReference type="NCBI Taxonomy" id="33059"/>
    <lineage>
        <taxon>Bacteria</taxon>
        <taxon>Pseudomonadati</taxon>
        <taxon>Pseudomonadota</taxon>
        <taxon>Acidithiobacillia</taxon>
        <taxon>Acidithiobacillales</taxon>
        <taxon>Acidithiobacillaceae</taxon>
        <taxon>Acidithiobacillus</taxon>
    </lineage>
</organism>
<accession>A0A1E7YPU4</accession>